<evidence type="ECO:0008006" key="9">
    <source>
        <dbReference type="Google" id="ProtNLM"/>
    </source>
</evidence>
<evidence type="ECO:0000256" key="2">
    <source>
        <dbReference type="ARBA" id="ARBA00007590"/>
    </source>
</evidence>
<dbReference type="RefSeq" id="XP_062789619.1">
    <property type="nucleotide sequence ID" value="XM_062933568.1"/>
</dbReference>
<dbReference type="Gene3D" id="1.10.10.1740">
    <property type="entry name" value="Transmembrane protein 14-like"/>
    <property type="match status" value="1"/>
</dbReference>
<dbReference type="EMBL" id="CP141882">
    <property type="protein sequence ID" value="WRT64879.1"/>
    <property type="molecule type" value="Genomic_DNA"/>
</dbReference>
<dbReference type="Pfam" id="PF03647">
    <property type="entry name" value="Tmemb_14"/>
    <property type="match status" value="1"/>
</dbReference>
<dbReference type="Proteomes" id="UP001329825">
    <property type="component" value="Chromosome 2"/>
</dbReference>
<dbReference type="InterPro" id="IPR005349">
    <property type="entry name" value="TMEM14"/>
</dbReference>
<evidence type="ECO:0000256" key="5">
    <source>
        <dbReference type="ARBA" id="ARBA00023136"/>
    </source>
</evidence>
<comment type="similarity">
    <text evidence="2">Belongs to the TMEM14 family.</text>
</comment>
<feature type="transmembrane region" description="Helical" evidence="6">
    <location>
        <begin position="60"/>
        <end position="78"/>
    </location>
</feature>
<keyword evidence="3 6" id="KW-0812">Transmembrane</keyword>
<name>A0ABZ1CUL4_9TREE</name>
<organism evidence="7 8">
    <name type="scientific">Kwoniella shivajii</name>
    <dbReference type="NCBI Taxonomy" id="564305"/>
    <lineage>
        <taxon>Eukaryota</taxon>
        <taxon>Fungi</taxon>
        <taxon>Dikarya</taxon>
        <taxon>Basidiomycota</taxon>
        <taxon>Agaricomycotina</taxon>
        <taxon>Tremellomycetes</taxon>
        <taxon>Tremellales</taxon>
        <taxon>Cryptococcaceae</taxon>
        <taxon>Kwoniella</taxon>
    </lineage>
</organism>
<proteinExistence type="inferred from homology"/>
<dbReference type="InterPro" id="IPR044890">
    <property type="entry name" value="TMEM14_sf"/>
</dbReference>
<evidence type="ECO:0000256" key="4">
    <source>
        <dbReference type="ARBA" id="ARBA00022989"/>
    </source>
</evidence>
<feature type="transmembrane region" description="Helical" evidence="6">
    <location>
        <begin position="12"/>
        <end position="28"/>
    </location>
</feature>
<dbReference type="PANTHER" id="PTHR12668">
    <property type="entry name" value="TRANSMEMBRANE PROTEIN 14, 15"/>
    <property type="match status" value="1"/>
</dbReference>
<gene>
    <name evidence="7" type="ORF">IL334_001815</name>
</gene>
<accession>A0ABZ1CUL4</accession>
<dbReference type="GeneID" id="87953946"/>
<keyword evidence="5 6" id="KW-0472">Membrane</keyword>
<protein>
    <recommendedName>
        <fullName evidence="9">Transmembrane protein 14</fullName>
    </recommendedName>
</protein>
<evidence type="ECO:0000256" key="1">
    <source>
        <dbReference type="ARBA" id="ARBA00004370"/>
    </source>
</evidence>
<dbReference type="PANTHER" id="PTHR12668:SF43">
    <property type="entry name" value="TRANSMEMBRANE PROTEIN 14 HOMOLOG"/>
    <property type="match status" value="1"/>
</dbReference>
<evidence type="ECO:0000313" key="7">
    <source>
        <dbReference type="EMBL" id="WRT64879.1"/>
    </source>
</evidence>
<evidence type="ECO:0000256" key="6">
    <source>
        <dbReference type="SAM" id="Phobius"/>
    </source>
</evidence>
<evidence type="ECO:0000313" key="8">
    <source>
        <dbReference type="Proteomes" id="UP001329825"/>
    </source>
</evidence>
<keyword evidence="8" id="KW-1185">Reference proteome</keyword>
<sequence length="106" mass="10996">MAPIIVTTDYIGLVYAALLAVGGLIGGLRRGSKVSLIAGLGSSLAAAYGADRVSKNSTDVLPALITSSALFLLMGYRYTKSGKFMPAGLVTVLSALVSIRYFLLKP</sequence>
<evidence type="ECO:0000256" key="3">
    <source>
        <dbReference type="ARBA" id="ARBA00022692"/>
    </source>
</evidence>
<reference evidence="7 8" key="1">
    <citation type="submission" date="2024-01" db="EMBL/GenBank/DDBJ databases">
        <title>Comparative genomics of Cryptococcus and Kwoniella reveals pathogenesis evolution and contrasting modes of karyotype evolution via chromosome fusion or intercentromeric recombination.</title>
        <authorList>
            <person name="Coelho M.A."/>
            <person name="David-Palma M."/>
            <person name="Shea T."/>
            <person name="Bowers K."/>
            <person name="McGinley-Smith S."/>
            <person name="Mohammad A.W."/>
            <person name="Gnirke A."/>
            <person name="Yurkov A.M."/>
            <person name="Nowrousian M."/>
            <person name="Sun S."/>
            <person name="Cuomo C.A."/>
            <person name="Heitman J."/>
        </authorList>
    </citation>
    <scope>NUCLEOTIDE SEQUENCE [LARGE SCALE GENOMIC DNA]</scope>
    <source>
        <strain evidence="7">CBS 11374</strain>
    </source>
</reference>
<feature type="transmembrane region" description="Helical" evidence="6">
    <location>
        <begin position="84"/>
        <end position="103"/>
    </location>
</feature>
<keyword evidence="4 6" id="KW-1133">Transmembrane helix</keyword>
<comment type="subcellular location">
    <subcellularLocation>
        <location evidence="1">Membrane</location>
    </subcellularLocation>
</comment>